<gene>
    <name evidence="2" type="ORF">QF034_006732</name>
</gene>
<feature type="compositionally biased region" description="Basic and acidic residues" evidence="1">
    <location>
        <begin position="231"/>
        <end position="260"/>
    </location>
</feature>
<feature type="compositionally biased region" description="Acidic residues" evidence="1">
    <location>
        <begin position="183"/>
        <end position="194"/>
    </location>
</feature>
<feature type="compositionally biased region" description="Basic and acidic residues" evidence="1">
    <location>
        <begin position="163"/>
        <end position="182"/>
    </location>
</feature>
<comment type="caution">
    <text evidence="2">The sequence shown here is derived from an EMBL/GenBank/DDBJ whole genome shotgun (WGS) entry which is preliminary data.</text>
</comment>
<keyword evidence="3" id="KW-1185">Reference proteome</keyword>
<proteinExistence type="predicted"/>
<name>A0ABU0QYT0_9ACTN</name>
<feature type="compositionally biased region" description="Basic and acidic residues" evidence="1">
    <location>
        <begin position="142"/>
        <end position="156"/>
    </location>
</feature>
<evidence type="ECO:0000313" key="3">
    <source>
        <dbReference type="Proteomes" id="UP001232755"/>
    </source>
</evidence>
<sequence length="306" mass="32859">MTLKNGVPEQPQRDEGFGGEVLGDEKEDGRHGRSRTEAEDHARVPGVLRAAPTGQQDQAGGGGGQQQRAEEVQPGLARRFRQLQRDGDDGQGDQAEGHVDVEAPAPGEMVGEVAAEQGPGHGGESEGGADQAQVTAPPPGGHDVRDDRLDTDHEAARTGALEGAERDQLVHGLRPARERGAGDEDDDRELEDALAAEQITELAVDRQSDGRGEQVGGDRPGHPVQAVQLTDDLRERGGDDHLLQGGEEQGRHEREEDQPHSARAQFGGRCRWRGGGFGRCHRRFVLRQSDPAHLPLPSSRCRTNPA</sequence>
<dbReference type="Proteomes" id="UP001232755">
    <property type="component" value="Unassembled WGS sequence"/>
</dbReference>
<feature type="compositionally biased region" description="Basic and acidic residues" evidence="1">
    <location>
        <begin position="23"/>
        <end position="43"/>
    </location>
</feature>
<feature type="region of interest" description="Disordered" evidence="1">
    <location>
        <begin position="1"/>
        <end position="268"/>
    </location>
</feature>
<evidence type="ECO:0000256" key="1">
    <source>
        <dbReference type="SAM" id="MobiDB-lite"/>
    </source>
</evidence>
<dbReference type="EMBL" id="JAUSYP010000001">
    <property type="protein sequence ID" value="MDQ0752501.1"/>
    <property type="molecule type" value="Genomic_DNA"/>
</dbReference>
<reference evidence="2 3" key="1">
    <citation type="submission" date="2023-07" db="EMBL/GenBank/DDBJ databases">
        <title>Comparative genomics of wheat-associated soil bacteria to identify genetic determinants of phenazine resistance.</title>
        <authorList>
            <person name="Mouncey N."/>
        </authorList>
    </citation>
    <scope>NUCLEOTIDE SEQUENCE [LARGE SCALE GENOMIC DNA]</scope>
    <source>
        <strain evidence="2 3">B3I12</strain>
    </source>
</reference>
<accession>A0ABU0QYT0</accession>
<evidence type="ECO:0000313" key="2">
    <source>
        <dbReference type="EMBL" id="MDQ0752501.1"/>
    </source>
</evidence>
<protein>
    <submittedName>
        <fullName evidence="2">Uncharacterized protein</fullName>
    </submittedName>
</protein>
<organism evidence="2 3">
    <name type="scientific">Streptomyces africanus</name>
    <dbReference type="NCBI Taxonomy" id="231024"/>
    <lineage>
        <taxon>Bacteria</taxon>
        <taxon>Bacillati</taxon>
        <taxon>Actinomycetota</taxon>
        <taxon>Actinomycetes</taxon>
        <taxon>Kitasatosporales</taxon>
        <taxon>Streptomycetaceae</taxon>
        <taxon>Streptomyces</taxon>
    </lineage>
</organism>
<feature type="compositionally biased region" description="Basic and acidic residues" evidence="1">
    <location>
        <begin position="203"/>
        <end position="212"/>
    </location>
</feature>